<protein>
    <submittedName>
        <fullName evidence="1">Uncharacterized protein</fullName>
    </submittedName>
</protein>
<comment type="caution">
    <text evidence="1">The sequence shown here is derived from an EMBL/GenBank/DDBJ whole genome shotgun (WGS) entry which is preliminary data.</text>
</comment>
<evidence type="ECO:0000313" key="2">
    <source>
        <dbReference type="Proteomes" id="UP001603857"/>
    </source>
</evidence>
<name>A0ABD1M480_9FABA</name>
<organism evidence="1 2">
    <name type="scientific">Flemingia macrophylla</name>
    <dbReference type="NCBI Taxonomy" id="520843"/>
    <lineage>
        <taxon>Eukaryota</taxon>
        <taxon>Viridiplantae</taxon>
        <taxon>Streptophyta</taxon>
        <taxon>Embryophyta</taxon>
        <taxon>Tracheophyta</taxon>
        <taxon>Spermatophyta</taxon>
        <taxon>Magnoliopsida</taxon>
        <taxon>eudicotyledons</taxon>
        <taxon>Gunneridae</taxon>
        <taxon>Pentapetalae</taxon>
        <taxon>rosids</taxon>
        <taxon>fabids</taxon>
        <taxon>Fabales</taxon>
        <taxon>Fabaceae</taxon>
        <taxon>Papilionoideae</taxon>
        <taxon>50 kb inversion clade</taxon>
        <taxon>NPAAA clade</taxon>
        <taxon>indigoferoid/millettioid clade</taxon>
        <taxon>Phaseoleae</taxon>
        <taxon>Flemingia</taxon>
    </lineage>
</organism>
<reference evidence="1 2" key="1">
    <citation type="submission" date="2024-08" db="EMBL/GenBank/DDBJ databases">
        <title>Insights into the chromosomal genome structure of Flemingia macrophylla.</title>
        <authorList>
            <person name="Ding Y."/>
            <person name="Zhao Y."/>
            <person name="Bi W."/>
            <person name="Wu M."/>
            <person name="Zhao G."/>
            <person name="Gong Y."/>
            <person name="Li W."/>
            <person name="Zhang P."/>
        </authorList>
    </citation>
    <scope>NUCLEOTIDE SEQUENCE [LARGE SCALE GENOMIC DNA]</scope>
    <source>
        <strain evidence="1">DYQJB</strain>
        <tissue evidence="1">Leaf</tissue>
    </source>
</reference>
<gene>
    <name evidence="1" type="ORF">Fmac_018178</name>
</gene>
<evidence type="ECO:0000313" key="1">
    <source>
        <dbReference type="EMBL" id="KAL2330597.1"/>
    </source>
</evidence>
<dbReference type="AlphaFoldDB" id="A0ABD1M480"/>
<proteinExistence type="predicted"/>
<sequence>MIHIGRKSEGRLDVSLLGLQITHRITQHNFRRFKHTSLNLLISDTLRCFINLRRITRSKTNRADESISFKAPKRTCVRQVHYFFRKDITSLPTRYGKEEIFLGSDRSQSLKLSKVESMHATSPFRQDLRIKM</sequence>
<dbReference type="Proteomes" id="UP001603857">
    <property type="component" value="Unassembled WGS sequence"/>
</dbReference>
<accession>A0ABD1M480</accession>
<keyword evidence="2" id="KW-1185">Reference proteome</keyword>
<dbReference type="EMBL" id="JBGMDY010000006">
    <property type="protein sequence ID" value="KAL2330597.1"/>
    <property type="molecule type" value="Genomic_DNA"/>
</dbReference>